<reference evidence="3 4" key="1">
    <citation type="journal article" date="2021" name="BMC Genomics">
        <title>Datura genome reveals duplications of psychoactive alkaloid biosynthetic genes and high mutation rate following tissue culture.</title>
        <authorList>
            <person name="Rajewski A."/>
            <person name="Carter-House D."/>
            <person name="Stajich J."/>
            <person name="Litt A."/>
        </authorList>
    </citation>
    <scope>NUCLEOTIDE SEQUENCE [LARGE SCALE GENOMIC DNA]</scope>
    <source>
        <strain evidence="3">AR-01</strain>
    </source>
</reference>
<organism evidence="3 4">
    <name type="scientific">Datura stramonium</name>
    <name type="common">Jimsonweed</name>
    <name type="synonym">Common thornapple</name>
    <dbReference type="NCBI Taxonomy" id="4076"/>
    <lineage>
        <taxon>Eukaryota</taxon>
        <taxon>Viridiplantae</taxon>
        <taxon>Streptophyta</taxon>
        <taxon>Embryophyta</taxon>
        <taxon>Tracheophyta</taxon>
        <taxon>Spermatophyta</taxon>
        <taxon>Magnoliopsida</taxon>
        <taxon>eudicotyledons</taxon>
        <taxon>Gunneridae</taxon>
        <taxon>Pentapetalae</taxon>
        <taxon>asterids</taxon>
        <taxon>lamiids</taxon>
        <taxon>Solanales</taxon>
        <taxon>Solanaceae</taxon>
        <taxon>Solanoideae</taxon>
        <taxon>Datureae</taxon>
        <taxon>Datura</taxon>
    </lineage>
</organism>
<evidence type="ECO:0000313" key="4">
    <source>
        <dbReference type="Proteomes" id="UP000823775"/>
    </source>
</evidence>
<keyword evidence="4" id="KW-1185">Reference proteome</keyword>
<comment type="caution">
    <text evidence="3">The sequence shown here is derived from an EMBL/GenBank/DDBJ whole genome shotgun (WGS) entry which is preliminary data.</text>
</comment>
<keyword evidence="2" id="KW-1133">Transmembrane helix</keyword>
<protein>
    <submittedName>
        <fullName evidence="3">Uncharacterized protein</fullName>
    </submittedName>
</protein>
<sequence length="164" mass="18188">MGDKSSKKQELEFYELPFSKKSHQNPMQRTRDGEKIEKSHHFPTPSQQPVIATVAKGRSQATKWLSLKKKGSLKRMGLVNLSLAVAIFLLLFEEILSINKEQSQRVVVVSVRGNKNSSYGSGVSLSTPTGTTPFPVPLKLNLKLRSRACVLGKVVKSESIRLVV</sequence>
<gene>
    <name evidence="3" type="ORF">HAX54_001238</name>
</gene>
<evidence type="ECO:0000256" key="1">
    <source>
        <dbReference type="SAM" id="MobiDB-lite"/>
    </source>
</evidence>
<keyword evidence="2" id="KW-0472">Membrane</keyword>
<dbReference type="EMBL" id="JACEIK010001045">
    <property type="protein sequence ID" value="MCD7465407.1"/>
    <property type="molecule type" value="Genomic_DNA"/>
</dbReference>
<evidence type="ECO:0000313" key="3">
    <source>
        <dbReference type="EMBL" id="MCD7465407.1"/>
    </source>
</evidence>
<name>A0ABS8T4B0_DATST</name>
<accession>A0ABS8T4B0</accession>
<proteinExistence type="predicted"/>
<keyword evidence="2" id="KW-0812">Transmembrane</keyword>
<feature type="transmembrane region" description="Helical" evidence="2">
    <location>
        <begin position="78"/>
        <end position="98"/>
    </location>
</feature>
<feature type="region of interest" description="Disordered" evidence="1">
    <location>
        <begin position="21"/>
        <end position="47"/>
    </location>
</feature>
<dbReference type="Proteomes" id="UP000823775">
    <property type="component" value="Unassembled WGS sequence"/>
</dbReference>
<feature type="compositionally biased region" description="Basic and acidic residues" evidence="1">
    <location>
        <begin position="29"/>
        <end position="40"/>
    </location>
</feature>
<evidence type="ECO:0000256" key="2">
    <source>
        <dbReference type="SAM" id="Phobius"/>
    </source>
</evidence>